<dbReference type="EMBL" id="CP001832">
    <property type="protein sequence ID" value="AEH84357.1"/>
    <property type="molecule type" value="Genomic_DNA"/>
</dbReference>
<proteinExistence type="predicted"/>
<dbReference type="Proteomes" id="UP000009045">
    <property type="component" value="Plasmid pSmeSM11d"/>
</dbReference>
<evidence type="ECO:0000256" key="1">
    <source>
        <dbReference type="SAM" id="MobiDB-lite"/>
    </source>
</evidence>
<dbReference type="AlphaFoldDB" id="F7XJD6"/>
<sequence length="35" mass="3681">MQQTGAAAGLAAAPNSSLHRQQPIRIKPELTLDPV</sequence>
<geneLocation type="plasmid" evidence="2 3">
    <name>pSmeSM11d</name>
</geneLocation>
<evidence type="ECO:0000313" key="2">
    <source>
        <dbReference type="EMBL" id="AEH84357.1"/>
    </source>
</evidence>
<evidence type="ECO:0000313" key="3">
    <source>
        <dbReference type="Proteomes" id="UP000009045"/>
    </source>
</evidence>
<organism evidence="2 3">
    <name type="scientific">Sinorhizobium meliloti (strain SM11)</name>
    <dbReference type="NCBI Taxonomy" id="707241"/>
    <lineage>
        <taxon>Bacteria</taxon>
        <taxon>Pseudomonadati</taxon>
        <taxon>Pseudomonadota</taxon>
        <taxon>Alphaproteobacteria</taxon>
        <taxon>Hyphomicrobiales</taxon>
        <taxon>Rhizobiaceae</taxon>
        <taxon>Sinorhizobium/Ensifer group</taxon>
        <taxon>Sinorhizobium</taxon>
    </lineage>
</organism>
<dbReference type="KEGG" id="smx:SM11_pD1525"/>
<name>F7XJD6_SINMM</name>
<reference evidence="2 3" key="1">
    <citation type="journal article" date="2011" name="J. Biotechnol.">
        <title>The complete genome sequence of the dominant Sinorhizobium meliloti field isolate SM11 extends the S. meliloti pan-genome.</title>
        <authorList>
            <person name="Schneiker-Bekel S."/>
            <person name="Wibberg D."/>
            <person name="Bekel T."/>
            <person name="Blom J."/>
            <person name="Linke B."/>
            <person name="Neuweger H."/>
            <person name="Stiens M."/>
            <person name="Vorholter F.J."/>
            <person name="Weidner S."/>
            <person name="Goesmann A."/>
            <person name="Puhler A."/>
            <person name="Schluter A."/>
        </authorList>
    </citation>
    <scope>NUCLEOTIDE SEQUENCE [LARGE SCALE GENOMIC DNA]</scope>
    <source>
        <strain evidence="2 3">SM11</strain>
        <plasmid evidence="3">pSmeSM11d</plasmid>
    </source>
</reference>
<keyword evidence="2" id="KW-0614">Plasmid</keyword>
<feature type="region of interest" description="Disordered" evidence="1">
    <location>
        <begin position="1"/>
        <end position="35"/>
    </location>
</feature>
<dbReference type="HOGENOM" id="CLU_3367354_0_0_5"/>
<gene>
    <name evidence="2" type="ordered locus">SM11_pD1525</name>
</gene>
<feature type="compositionally biased region" description="Basic and acidic residues" evidence="1">
    <location>
        <begin position="26"/>
        <end position="35"/>
    </location>
</feature>
<feature type="compositionally biased region" description="Low complexity" evidence="1">
    <location>
        <begin position="1"/>
        <end position="13"/>
    </location>
</feature>
<protein>
    <submittedName>
        <fullName evidence="2">Uncharacterized protein</fullName>
    </submittedName>
</protein>
<accession>F7XJD6</accession>